<comment type="caution">
    <text evidence="4">The sequence shown here is derived from an EMBL/GenBank/DDBJ whole genome shotgun (WGS) entry which is preliminary data.</text>
</comment>
<sequence>MTRRVLIAEFMHETNTFSVQLTDEAAFRAHGAYRDNEIPEAFRGTRSAMGAAFEAAGKFGWSLVHPLVTGANPSGRVTDAAFDLFAGWIVGAADGVDGVLLHLHGAMATESSDDGEGELLARLRRRIGPDVPVVVVLDLHATVTQLMADNANALISYRTYPHIDQYERTWQAAELLERAMKGEIRPKVALARRPILYALDGGRTTSPPFLELLRRGDTLEASGEALVVSVQAGFSSADVHDIGPSVAVTADDRGKAQGIAEELMDYAWEQRHFSSIHFTPLAEAIMRAKAGEADAGKPGAKPLVISDYSDNPGSGAYGDATHLLRAVLAAKLKNVGFHAICDPQAVLAAQAAGVGNRVRLKLGGKVDPTMGGGPLDLDAHVVALTDGHFICYGPMGGGTWRHYGLSALLRVDDVEIVVITHNGQATDLAQFTSLGVDPTRKSTVIVKSMQHFRAAFEPIAREVLEVDTGALSTRNFKERPYRKVRRPIFPLDDI</sequence>
<dbReference type="Pfam" id="PF07171">
    <property type="entry name" value="MlrC_C"/>
    <property type="match status" value="1"/>
</dbReference>
<evidence type="ECO:0000313" key="5">
    <source>
        <dbReference type="Proteomes" id="UP001595976"/>
    </source>
</evidence>
<dbReference type="InterPro" id="IPR010799">
    <property type="entry name" value="MlrC_C"/>
</dbReference>
<comment type="cofactor">
    <cofactor evidence="1">
        <name>Zn(2+)</name>
        <dbReference type="ChEBI" id="CHEBI:29105"/>
    </cofactor>
    <text evidence="1">Binds 1 zinc ion per subunit.</text>
</comment>
<keyword evidence="5" id="KW-1185">Reference proteome</keyword>
<dbReference type="Proteomes" id="UP001595976">
    <property type="component" value="Unassembled WGS sequence"/>
</dbReference>
<protein>
    <recommendedName>
        <fullName evidence="1">Microcystinase C</fullName>
        <shortName evidence="1">MlrC</shortName>
    </recommendedName>
</protein>
<dbReference type="Pfam" id="PF07364">
    <property type="entry name" value="DUF1485"/>
    <property type="match status" value="1"/>
</dbReference>
<gene>
    <name evidence="4" type="ORF">ACFPK2_17910</name>
</gene>
<evidence type="ECO:0000256" key="1">
    <source>
        <dbReference type="PIRNR" id="PIRNR012702"/>
    </source>
</evidence>
<dbReference type="PIRSF" id="PIRSF012702">
    <property type="entry name" value="UCP012702"/>
    <property type="match status" value="1"/>
</dbReference>
<accession>A0ABW0F8J8</accession>
<dbReference type="RefSeq" id="WP_158443895.1">
    <property type="nucleotide sequence ID" value="NZ_JAOAOS010000003.1"/>
</dbReference>
<keyword evidence="1" id="KW-0479">Metal-binding</keyword>
<dbReference type="InterPro" id="IPR009197">
    <property type="entry name" value="MlrC"/>
</dbReference>
<dbReference type="EMBL" id="JBHSLI010000007">
    <property type="protein sequence ID" value="MFC5294870.1"/>
    <property type="molecule type" value="Genomic_DNA"/>
</dbReference>
<proteinExistence type="inferred from homology"/>
<evidence type="ECO:0000259" key="3">
    <source>
        <dbReference type="Pfam" id="PF07364"/>
    </source>
</evidence>
<comment type="similarity">
    <text evidence="1">Belongs to the peptidase M81 family.</text>
</comment>
<keyword evidence="1" id="KW-0378">Hydrolase</keyword>
<comment type="function">
    <text evidence="1">Involved in peptidolytic degradation of cyclic heptapeptide hepatotoxin microcystin (MC).</text>
</comment>
<keyword evidence="1" id="KW-0645">Protease</keyword>
<organism evidence="4 5">
    <name type="scientific">Bosea minatitlanensis</name>
    <dbReference type="NCBI Taxonomy" id="128782"/>
    <lineage>
        <taxon>Bacteria</taxon>
        <taxon>Pseudomonadati</taxon>
        <taxon>Pseudomonadota</taxon>
        <taxon>Alphaproteobacteria</taxon>
        <taxon>Hyphomicrobiales</taxon>
        <taxon>Boseaceae</taxon>
        <taxon>Bosea</taxon>
    </lineage>
</organism>
<evidence type="ECO:0000259" key="2">
    <source>
        <dbReference type="Pfam" id="PF07171"/>
    </source>
</evidence>
<dbReference type="InterPro" id="IPR015995">
    <property type="entry name" value="MlrC_N"/>
</dbReference>
<evidence type="ECO:0000313" key="4">
    <source>
        <dbReference type="EMBL" id="MFC5294870.1"/>
    </source>
</evidence>
<reference evidence="5" key="1">
    <citation type="journal article" date="2019" name="Int. J. Syst. Evol. Microbiol.">
        <title>The Global Catalogue of Microorganisms (GCM) 10K type strain sequencing project: providing services to taxonomists for standard genome sequencing and annotation.</title>
        <authorList>
            <consortium name="The Broad Institute Genomics Platform"/>
            <consortium name="The Broad Institute Genome Sequencing Center for Infectious Disease"/>
            <person name="Wu L."/>
            <person name="Ma J."/>
        </authorList>
    </citation>
    <scope>NUCLEOTIDE SEQUENCE [LARGE SCALE GENOMIC DNA]</scope>
    <source>
        <strain evidence="5">CGMCC 1.15643</strain>
    </source>
</reference>
<name>A0ABW0F8J8_9HYPH</name>
<feature type="domain" description="Microcystin LR degradation protein MlrC C-terminal" evidence="2">
    <location>
        <begin position="305"/>
        <end position="483"/>
    </location>
</feature>
<feature type="domain" description="Microcystin LR degradation protein MlrC N-terminal" evidence="3">
    <location>
        <begin position="4"/>
        <end position="288"/>
    </location>
</feature>
<keyword evidence="1" id="KW-0482">Metalloprotease</keyword>